<feature type="transmembrane region" description="Helical" evidence="2">
    <location>
        <begin position="90"/>
        <end position="112"/>
    </location>
</feature>
<name>A0A2S7D4Y3_9XANT</name>
<dbReference type="OrthoDB" id="15218at2"/>
<dbReference type="Proteomes" id="UP000238191">
    <property type="component" value="Unassembled WGS sequence"/>
</dbReference>
<sequence length="537" mass="57459">MQSLFEVVVQRLAMTSLQSAALVAVVWLLCKAMPRLPASTQCWLWWMVGLQAVLGLFVAPVELAVLPAAAPVAQAVGQTVTALPSASPSLWVRWVMAAWLAGVVVMLARSAVAWRISRRQVQATEPCTDQALLAALQLAADAHGLRHAPPLRLSAQIDSPQLIGLWRPVLLLPSRRLASISDDELDMALTHELVHLRRQDLLWGLLPALAQHLFFFHPLLHLAAREYAIAREAACDAAVVAGHVRCRHDYGRLLVSLGVSTAPVAGVSSASPSFLSLKRRLIMLQNTNATPGWGARALVAVAVMGVAPLRLVAMPAPLPSPALQPVVVTGSASPAMPHDVRNADDAAQLHLQAAPAAPAAPATPAAPANGVLAQVLDTEPGAQDSSHMDTIGWDLDTQQSVRDAIDEATRSAKAAEVEARAAAQQAIDASDLHAQMRQDELRAAQYALAQAREQLESLGPELEQARQDAQQQAREAAQQIREVALQQRNAQYAYVAAARQAAELSRHQAEMDKEAARQERLNAARAQHAAAGADEDN</sequence>
<feature type="transmembrane region" description="Helical" evidence="2">
    <location>
        <begin position="12"/>
        <end position="30"/>
    </location>
</feature>
<feature type="region of interest" description="Disordered" evidence="1">
    <location>
        <begin position="501"/>
        <end position="537"/>
    </location>
</feature>
<keyword evidence="5" id="KW-1185">Reference proteome</keyword>
<dbReference type="EMBL" id="MDEI01000005">
    <property type="protein sequence ID" value="PPU68891.1"/>
    <property type="molecule type" value="Genomic_DNA"/>
</dbReference>
<evidence type="ECO:0000313" key="4">
    <source>
        <dbReference type="EMBL" id="PPU68891.1"/>
    </source>
</evidence>
<proteinExistence type="predicted"/>
<keyword evidence="2" id="KW-1133">Transmembrane helix</keyword>
<dbReference type="Pfam" id="PF05569">
    <property type="entry name" value="Peptidase_M56"/>
    <property type="match status" value="1"/>
</dbReference>
<feature type="transmembrane region" description="Helical" evidence="2">
    <location>
        <begin position="42"/>
        <end position="70"/>
    </location>
</feature>
<feature type="domain" description="Peptidase M56" evidence="3">
    <location>
        <begin position="13"/>
        <end position="284"/>
    </location>
</feature>
<gene>
    <name evidence="4" type="ORF">XpiCFBP4643_07855</name>
</gene>
<feature type="compositionally biased region" description="Basic and acidic residues" evidence="1">
    <location>
        <begin position="504"/>
        <end position="522"/>
    </location>
</feature>
<dbReference type="PANTHER" id="PTHR34978">
    <property type="entry name" value="POSSIBLE SENSOR-TRANSDUCER PROTEIN BLAR"/>
    <property type="match status" value="1"/>
</dbReference>
<dbReference type="InterPro" id="IPR052173">
    <property type="entry name" value="Beta-lactam_resp_regulator"/>
</dbReference>
<evidence type="ECO:0000259" key="3">
    <source>
        <dbReference type="Pfam" id="PF05569"/>
    </source>
</evidence>
<keyword evidence="2" id="KW-0812">Transmembrane</keyword>
<feature type="compositionally biased region" description="Low complexity" evidence="1">
    <location>
        <begin position="523"/>
        <end position="537"/>
    </location>
</feature>
<protein>
    <recommendedName>
        <fullName evidence="3">Peptidase M56 domain-containing protein</fullName>
    </recommendedName>
</protein>
<dbReference type="InterPro" id="IPR008756">
    <property type="entry name" value="Peptidase_M56"/>
</dbReference>
<evidence type="ECO:0000256" key="1">
    <source>
        <dbReference type="SAM" id="MobiDB-lite"/>
    </source>
</evidence>
<evidence type="ECO:0000313" key="5">
    <source>
        <dbReference type="Proteomes" id="UP000238191"/>
    </source>
</evidence>
<dbReference type="PANTHER" id="PTHR34978:SF3">
    <property type="entry name" value="SLR0241 PROTEIN"/>
    <property type="match status" value="1"/>
</dbReference>
<dbReference type="RefSeq" id="WP_104611621.1">
    <property type="nucleotide sequence ID" value="NZ_MDEI01000005.1"/>
</dbReference>
<accession>A0A2S7D4Y3</accession>
<keyword evidence="2" id="KW-0472">Membrane</keyword>
<dbReference type="CDD" id="cd07341">
    <property type="entry name" value="M56_BlaR1_MecR1_like"/>
    <property type="match status" value="1"/>
</dbReference>
<comment type="caution">
    <text evidence="4">The sequence shown here is derived from an EMBL/GenBank/DDBJ whole genome shotgun (WGS) entry which is preliminary data.</text>
</comment>
<reference evidence="5" key="1">
    <citation type="submission" date="2016-08" db="EMBL/GenBank/DDBJ databases">
        <authorList>
            <person name="Merda D."/>
            <person name="Briand M."/>
            <person name="Taghouti G."/>
            <person name="Carrere S."/>
            <person name="Gouzy J."/>
            <person name="Portier P."/>
            <person name="Jacques M.-A."/>
            <person name="Fischer-Le Saux M."/>
        </authorList>
    </citation>
    <scope>NUCLEOTIDE SEQUENCE [LARGE SCALE GENOMIC DNA]</scope>
    <source>
        <strain evidence="5">CFBP4643</strain>
    </source>
</reference>
<organism evidence="4 5">
    <name type="scientific">Xanthomonas pisi</name>
    <dbReference type="NCBI Taxonomy" id="56457"/>
    <lineage>
        <taxon>Bacteria</taxon>
        <taxon>Pseudomonadati</taxon>
        <taxon>Pseudomonadota</taxon>
        <taxon>Gammaproteobacteria</taxon>
        <taxon>Lysobacterales</taxon>
        <taxon>Lysobacteraceae</taxon>
        <taxon>Xanthomonas</taxon>
    </lineage>
</organism>
<feature type="transmembrane region" description="Helical" evidence="2">
    <location>
        <begin position="253"/>
        <end position="275"/>
    </location>
</feature>
<dbReference type="AlphaFoldDB" id="A0A2S7D4Y3"/>
<evidence type="ECO:0000256" key="2">
    <source>
        <dbReference type="SAM" id="Phobius"/>
    </source>
</evidence>